<dbReference type="PANTHER" id="PTHR32305">
    <property type="match status" value="1"/>
</dbReference>
<dbReference type="AlphaFoldDB" id="A0A8D5JIX2"/>
<dbReference type="EMBL" id="AP024086">
    <property type="protein sequence ID" value="BCL63154.1"/>
    <property type="molecule type" value="Genomic_DNA"/>
</dbReference>
<dbReference type="PANTHER" id="PTHR32305:SF15">
    <property type="entry name" value="PROTEIN RHSA-RELATED"/>
    <property type="match status" value="1"/>
</dbReference>
<accession>A0A8D5JIX2</accession>
<proteinExistence type="predicted"/>
<dbReference type="InterPro" id="IPR022385">
    <property type="entry name" value="Rhs_assc_core"/>
</dbReference>
<sequence length="147" mass="16351">MISWHRFYDPDTGRYLSADPIGLDGGINLYGYVGNDPVNWVDPEGLFSWGFGGSLGPVTFSWNSKHPTKIDFTTDLEIGGGFSFEFDYPFDGEVDPPTTPFDINFGPSRWLGMSTNGDKWSVKLRLGAGFTPIDISKGDYYPKELCD</sequence>
<dbReference type="Proteomes" id="UP000826725">
    <property type="component" value="Chromosome"/>
</dbReference>
<keyword evidence="2" id="KW-1185">Reference proteome</keyword>
<dbReference type="KEGG" id="dbk:DGMP_38470"/>
<dbReference type="NCBIfam" id="TIGR03696">
    <property type="entry name" value="Rhs_assc_core"/>
    <property type="match status" value="1"/>
</dbReference>
<organism evidence="1 2">
    <name type="scientific">Desulfomarina profundi</name>
    <dbReference type="NCBI Taxonomy" id="2772557"/>
    <lineage>
        <taxon>Bacteria</taxon>
        <taxon>Pseudomonadati</taxon>
        <taxon>Thermodesulfobacteriota</taxon>
        <taxon>Desulfobulbia</taxon>
        <taxon>Desulfobulbales</taxon>
        <taxon>Desulfobulbaceae</taxon>
        <taxon>Desulfomarina</taxon>
    </lineage>
</organism>
<name>A0A8D5JIX2_9BACT</name>
<evidence type="ECO:0000313" key="2">
    <source>
        <dbReference type="Proteomes" id="UP000826725"/>
    </source>
</evidence>
<gene>
    <name evidence="1" type="ORF">DGMP_38470</name>
</gene>
<evidence type="ECO:0008006" key="3">
    <source>
        <dbReference type="Google" id="ProtNLM"/>
    </source>
</evidence>
<protein>
    <recommendedName>
        <fullName evidence="3">RHS repeat-associated core domain-containing protein</fullName>
    </recommendedName>
</protein>
<dbReference type="InterPro" id="IPR050708">
    <property type="entry name" value="T6SS_VgrG/RHS"/>
</dbReference>
<reference evidence="1" key="1">
    <citation type="submission" date="2020-09" db="EMBL/GenBank/DDBJ databases">
        <title>Desulfogranum mesoprofundum gen. nov., sp. nov., a novel mesophilic, sulfate-reducing chemolithoautotroph isolated from a deep-sea hydrothermal vent chimney in the Suiyo Seamount.</title>
        <authorList>
            <person name="Hashimoto Y."/>
            <person name="Nakagawa S."/>
        </authorList>
    </citation>
    <scope>NUCLEOTIDE SEQUENCE</scope>
    <source>
        <strain evidence="1">KT2</strain>
    </source>
</reference>
<evidence type="ECO:0000313" key="1">
    <source>
        <dbReference type="EMBL" id="BCL63154.1"/>
    </source>
</evidence>